<dbReference type="GO" id="GO:0003983">
    <property type="term" value="F:UTP:glucose-1-phosphate uridylyltransferase activity"/>
    <property type="evidence" value="ECO:0007669"/>
    <property type="project" value="UniProtKB-EC"/>
</dbReference>
<dbReference type="GO" id="GO:0006011">
    <property type="term" value="P:UDP-alpha-D-glucose metabolic process"/>
    <property type="evidence" value="ECO:0007669"/>
    <property type="project" value="InterPro"/>
</dbReference>
<dbReference type="InterPro" id="IPR023591">
    <property type="entry name" value="Ribosomal_uS2_flav_dom_sf"/>
</dbReference>
<evidence type="ECO:0000256" key="7">
    <source>
        <dbReference type="ARBA" id="ARBA00023274"/>
    </source>
</evidence>
<dbReference type="InterPro" id="IPR018130">
    <property type="entry name" value="Ribosomal_uS2_CS"/>
</dbReference>
<dbReference type="FunFam" id="2.160.10.10:FF:000001">
    <property type="entry name" value="UTP--glucose-1-phosphate uridylyltransferase"/>
    <property type="match status" value="1"/>
</dbReference>
<dbReference type="Pfam" id="PF01704">
    <property type="entry name" value="UDPGP"/>
    <property type="match status" value="2"/>
</dbReference>
<keyword evidence="6" id="KW-0689">Ribosomal protein</keyword>
<protein>
    <recommendedName>
        <fullName evidence="3">UTP--glucose-1-phosphate uridylyltransferase</fullName>
        <ecNumber evidence="3">2.7.7.9</ecNumber>
    </recommendedName>
</protein>
<dbReference type="EC" id="2.7.7.9" evidence="3"/>
<evidence type="ECO:0000256" key="6">
    <source>
        <dbReference type="ARBA" id="ARBA00022980"/>
    </source>
</evidence>
<gene>
    <name evidence="9" type="ORF">Prudu_006195</name>
</gene>
<dbReference type="EMBL" id="AP019298">
    <property type="protein sequence ID" value="BBG97163.1"/>
    <property type="molecule type" value="Genomic_DNA"/>
</dbReference>
<keyword evidence="7" id="KW-0687">Ribonucleoprotein</keyword>
<evidence type="ECO:0000256" key="1">
    <source>
        <dbReference type="ARBA" id="ARBA00006242"/>
    </source>
</evidence>
<dbReference type="PROSITE" id="PS00962">
    <property type="entry name" value="RIBOSOMAL_S2_1"/>
    <property type="match status" value="1"/>
</dbReference>
<organism evidence="9">
    <name type="scientific">Prunus dulcis</name>
    <name type="common">Almond</name>
    <name type="synonym">Amygdalus dulcis</name>
    <dbReference type="NCBI Taxonomy" id="3755"/>
    <lineage>
        <taxon>Eukaryota</taxon>
        <taxon>Viridiplantae</taxon>
        <taxon>Streptophyta</taxon>
        <taxon>Embryophyta</taxon>
        <taxon>Tracheophyta</taxon>
        <taxon>Spermatophyta</taxon>
        <taxon>Magnoliopsida</taxon>
        <taxon>eudicotyledons</taxon>
        <taxon>Gunneridae</taxon>
        <taxon>Pentapetalae</taxon>
        <taxon>rosids</taxon>
        <taxon>fabids</taxon>
        <taxon>Rosales</taxon>
        <taxon>Rosaceae</taxon>
        <taxon>Amygdaloideae</taxon>
        <taxon>Amygdaleae</taxon>
        <taxon>Prunus</taxon>
    </lineage>
</organism>
<name>A0A4Y1QZ89_PRUDU</name>
<dbReference type="SUPFAM" id="SSF53448">
    <property type="entry name" value="Nucleotide-diphospho-sugar transferases"/>
    <property type="match status" value="1"/>
</dbReference>
<evidence type="ECO:0000256" key="2">
    <source>
        <dbReference type="ARBA" id="ARBA00010401"/>
    </source>
</evidence>
<dbReference type="GO" id="GO:0003735">
    <property type="term" value="F:structural constituent of ribosome"/>
    <property type="evidence" value="ECO:0007669"/>
    <property type="project" value="InterPro"/>
</dbReference>
<dbReference type="InterPro" id="IPR016267">
    <property type="entry name" value="UDPGP_trans"/>
</dbReference>
<evidence type="ECO:0000313" key="9">
    <source>
        <dbReference type="EMBL" id="BBG97163.1"/>
    </source>
</evidence>
<comment type="catalytic activity">
    <reaction evidence="8">
        <text>alpha-D-glucose 1-phosphate + UTP + H(+) = UDP-alpha-D-glucose + diphosphate</text>
        <dbReference type="Rhea" id="RHEA:19889"/>
        <dbReference type="ChEBI" id="CHEBI:15378"/>
        <dbReference type="ChEBI" id="CHEBI:33019"/>
        <dbReference type="ChEBI" id="CHEBI:46398"/>
        <dbReference type="ChEBI" id="CHEBI:58601"/>
        <dbReference type="ChEBI" id="CHEBI:58885"/>
        <dbReference type="EC" id="2.7.7.9"/>
    </reaction>
</comment>
<accession>A0A4Y1QZ89</accession>
<dbReference type="SUPFAM" id="SSF52313">
    <property type="entry name" value="Ribosomal protein S2"/>
    <property type="match status" value="1"/>
</dbReference>
<keyword evidence="5" id="KW-0548">Nucleotidyltransferase</keyword>
<dbReference type="GO" id="GO:0005840">
    <property type="term" value="C:ribosome"/>
    <property type="evidence" value="ECO:0007669"/>
    <property type="project" value="UniProtKB-KW"/>
</dbReference>
<dbReference type="PRINTS" id="PR00395">
    <property type="entry name" value="RIBOSOMALS2"/>
</dbReference>
<dbReference type="AlphaFoldDB" id="A0A4Y1QZ89"/>
<dbReference type="Gene3D" id="3.40.50.10490">
    <property type="entry name" value="Glucose-6-phosphate isomerase like protein, domain 1"/>
    <property type="match status" value="1"/>
</dbReference>
<reference evidence="9" key="1">
    <citation type="journal article" date="2019" name="Science">
        <title>Mutation of a bHLH transcription factor allowed almond domestication.</title>
        <authorList>
            <person name="Sanchez-Perez R."/>
            <person name="Pavan S."/>
            <person name="Mazzeo R."/>
            <person name="Moldovan C."/>
            <person name="Aiese Cigliano R."/>
            <person name="Del Cueto J."/>
            <person name="Ricciardi F."/>
            <person name="Lotti C."/>
            <person name="Ricciardi L."/>
            <person name="Dicenta F."/>
            <person name="Lopez-Marques R.L."/>
            <person name="Lindberg Moller B."/>
        </authorList>
    </citation>
    <scope>NUCLEOTIDE SEQUENCE</scope>
</reference>
<evidence type="ECO:0000256" key="5">
    <source>
        <dbReference type="ARBA" id="ARBA00022695"/>
    </source>
</evidence>
<comment type="similarity">
    <text evidence="1">Belongs to the universal ribosomal protein uS2 family.</text>
</comment>
<dbReference type="Pfam" id="PF00318">
    <property type="entry name" value="Ribosomal_S2"/>
    <property type="match status" value="2"/>
</dbReference>
<dbReference type="PANTHER" id="PTHR43511">
    <property type="match status" value="1"/>
</dbReference>
<evidence type="ECO:0000256" key="8">
    <source>
        <dbReference type="ARBA" id="ARBA00048128"/>
    </source>
</evidence>
<sequence>MTLHSIVIQKLLSTKAHLGRRVAAHHFKQFTYGTRNGMAIIDSDRTLICLRTAVEFIAALAQQKARFMFVNTNSLWDEIIEQMTKKIGCYSPSMNLLWRSGGFLTNSHSPKKFRSRRKKICFGPTQPPDCVVVFDTDRKSSVILEADRLQIPIVSLVDSAMPLECYKKITYPIPANDSVQFVYLVCNLITKTFLLHQKSTASSVAQQEDTREQVERIEEGKSVNKDELLVLPYSLLPISPGVDRTEELLDKLAVLKFNGALGTNMGFHGPKSTIQICDGLTSLDLIVNQIEALHSKYRCSVPLLLMNTTTTHEDTVKLLEKYAKSNVDIHSLKQPQHKSSGGQSGEDELYPGHGAVFLSIMKSGTLDVLLSQGKEYILMVDSDNVAATIDPSILVVPTAYDADFSNIGSRLQKWVNLRAIKRLLDTDTLKIEDISVSKETAAGSAIRFFDRAIGVNVPHSRSLSLNKTSDLLLLKSDLYTCDEGVLVQNIARTNPENPVIELGPEFEKVSDLLSRFKSMPDIIGLDSLKVTGDVWFGAGITLKGRVTIAAKPGMKLEIPDGVVIENKDINGPSDI</sequence>
<dbReference type="InterPro" id="IPR029044">
    <property type="entry name" value="Nucleotide-diphossugar_trans"/>
</dbReference>
<dbReference type="InterPro" id="IPR001865">
    <property type="entry name" value="Ribosomal_uS2"/>
</dbReference>
<dbReference type="GO" id="GO:1990904">
    <property type="term" value="C:ribonucleoprotein complex"/>
    <property type="evidence" value="ECO:0007669"/>
    <property type="project" value="UniProtKB-KW"/>
</dbReference>
<dbReference type="Gene3D" id="3.90.550.10">
    <property type="entry name" value="Spore Coat Polysaccharide Biosynthesis Protein SpsA, Chain A"/>
    <property type="match status" value="2"/>
</dbReference>
<proteinExistence type="inferred from homology"/>
<evidence type="ECO:0000256" key="4">
    <source>
        <dbReference type="ARBA" id="ARBA00022679"/>
    </source>
</evidence>
<dbReference type="Gene3D" id="2.160.10.10">
    <property type="entry name" value="Hexapeptide repeat proteins"/>
    <property type="match status" value="1"/>
</dbReference>
<dbReference type="CDD" id="cd01425">
    <property type="entry name" value="RPS2"/>
    <property type="match status" value="1"/>
</dbReference>
<keyword evidence="4" id="KW-0808">Transferase</keyword>
<dbReference type="InterPro" id="IPR002618">
    <property type="entry name" value="UDPGP_fam"/>
</dbReference>
<dbReference type="GO" id="GO:0006412">
    <property type="term" value="P:translation"/>
    <property type="evidence" value="ECO:0007669"/>
    <property type="project" value="InterPro"/>
</dbReference>
<evidence type="ECO:0000256" key="3">
    <source>
        <dbReference type="ARBA" id="ARBA00012415"/>
    </source>
</evidence>
<comment type="similarity">
    <text evidence="2">Belongs to the UDPGP type 1 family.</text>
</comment>